<gene>
    <name evidence="2" type="ORF">CYJ10_17835</name>
</gene>
<feature type="transmembrane region" description="Helical" evidence="1">
    <location>
        <begin position="137"/>
        <end position="158"/>
    </location>
</feature>
<accession>A0A2N5CAA0</accession>
<keyword evidence="1" id="KW-0472">Membrane</keyword>
<dbReference type="PANTHER" id="PTHR43044">
    <property type="match status" value="1"/>
</dbReference>
<evidence type="ECO:0000256" key="1">
    <source>
        <dbReference type="SAM" id="Phobius"/>
    </source>
</evidence>
<feature type="transmembrane region" description="Helical" evidence="1">
    <location>
        <begin position="202"/>
        <end position="223"/>
    </location>
</feature>
<feature type="transmembrane region" description="Helical" evidence="1">
    <location>
        <begin position="12"/>
        <end position="36"/>
    </location>
</feature>
<organism evidence="2 3">
    <name type="scientific">Cupriavidus pauculus</name>
    <dbReference type="NCBI Taxonomy" id="82633"/>
    <lineage>
        <taxon>Bacteria</taxon>
        <taxon>Pseudomonadati</taxon>
        <taxon>Pseudomonadota</taxon>
        <taxon>Betaproteobacteria</taxon>
        <taxon>Burkholderiales</taxon>
        <taxon>Burkholderiaceae</taxon>
        <taxon>Cupriavidus</taxon>
    </lineage>
</organism>
<evidence type="ECO:0000313" key="3">
    <source>
        <dbReference type="Proteomes" id="UP000234341"/>
    </source>
</evidence>
<protein>
    <recommendedName>
        <fullName evidence="4">Quinol:cytochrome C oxidoreductase</fullName>
    </recommendedName>
</protein>
<keyword evidence="1" id="KW-1133">Transmembrane helix</keyword>
<evidence type="ECO:0000313" key="2">
    <source>
        <dbReference type="EMBL" id="PLP99158.1"/>
    </source>
</evidence>
<evidence type="ECO:0008006" key="4">
    <source>
        <dbReference type="Google" id="ProtNLM"/>
    </source>
</evidence>
<dbReference type="AlphaFoldDB" id="A0A2N5CAA0"/>
<dbReference type="PANTHER" id="PTHR43044:SF1">
    <property type="entry name" value="QUINOL:CYTOCHROME C OXIDOREDUCTASE QUINONE-BINDING SUBUNIT 2"/>
    <property type="match status" value="1"/>
</dbReference>
<dbReference type="Proteomes" id="UP000234341">
    <property type="component" value="Unassembled WGS sequence"/>
</dbReference>
<keyword evidence="1" id="KW-0812">Transmembrane</keyword>
<feature type="transmembrane region" description="Helical" evidence="1">
    <location>
        <begin position="108"/>
        <end position="125"/>
    </location>
</feature>
<feature type="transmembrane region" description="Helical" evidence="1">
    <location>
        <begin position="164"/>
        <end position="190"/>
    </location>
</feature>
<dbReference type="OrthoDB" id="140980at2"/>
<sequence>MSPHTIATLLSLYLTAWWCGIGVVMGGLAIVWIHNLTGGAWGEPLRAPLLGMARHTWLLALLFLPILAGVGALYPWAADAARGAQRWAPDIPAHSAAFKSLWLSRSGFVVRGVAVLAVWVVLATMSRSARHTRSPRFAAAALIIYGLTVSVAAVDWIMSLMPLWYSSVFGLLLATGQACAGLALGTWLAARRGAPPQVLLDLGNLLLTAVITWAYLAFTQYLIIWAEDLPHEIGWYLARRVGVWPLMAWVLALGHFALPMLALLSRRVKRSPPMLATVAAMVLVMHAVEACWLVLPSTGGHT</sequence>
<feature type="transmembrane region" description="Helical" evidence="1">
    <location>
        <begin position="275"/>
        <end position="295"/>
    </location>
</feature>
<name>A0A2N5CAA0_9BURK</name>
<feature type="transmembrane region" description="Helical" evidence="1">
    <location>
        <begin position="57"/>
        <end position="77"/>
    </location>
</feature>
<reference evidence="2 3" key="1">
    <citation type="submission" date="2017-12" db="EMBL/GenBank/DDBJ databases">
        <title>Genome sequence of the active heterotrophic nitrifier-denitrifier, Cupriavidus pauculus UM1.</title>
        <authorList>
            <person name="Putonti C."/>
            <person name="Castignetti D."/>
        </authorList>
    </citation>
    <scope>NUCLEOTIDE SEQUENCE [LARGE SCALE GENOMIC DNA]</scope>
    <source>
        <strain evidence="2 3">UM1</strain>
    </source>
</reference>
<feature type="transmembrane region" description="Helical" evidence="1">
    <location>
        <begin position="243"/>
        <end position="263"/>
    </location>
</feature>
<comment type="caution">
    <text evidence="2">The sequence shown here is derived from an EMBL/GenBank/DDBJ whole genome shotgun (WGS) entry which is preliminary data.</text>
</comment>
<proteinExistence type="predicted"/>
<dbReference type="EMBL" id="PJRP01000008">
    <property type="protein sequence ID" value="PLP99158.1"/>
    <property type="molecule type" value="Genomic_DNA"/>
</dbReference>
<dbReference type="RefSeq" id="WP_101682812.1">
    <property type="nucleotide sequence ID" value="NZ_PJRP01000008.1"/>
</dbReference>